<dbReference type="SUPFAM" id="SSF55729">
    <property type="entry name" value="Acyl-CoA N-acyltransferases (Nat)"/>
    <property type="match status" value="1"/>
</dbReference>
<accession>A0A7Z0L046</accession>
<dbReference type="PANTHER" id="PTHR43877">
    <property type="entry name" value="AMINOALKYLPHOSPHONATE N-ACETYLTRANSFERASE-RELATED-RELATED"/>
    <property type="match status" value="1"/>
</dbReference>
<dbReference type="PROSITE" id="PS51186">
    <property type="entry name" value="GNAT"/>
    <property type="match status" value="1"/>
</dbReference>
<sequence>MTPDPQALAALHAAAFEHPRPWTAAEFAALLRDPGISVIALPPRSPQALAVIRTVAGEAELLTIAVTPPARGQGLGRAVLERALSRARQSGAQAVFLEVAADNTAALRLYGRAGFLQVGRRPGYYGAGIDALILRRTAP</sequence>
<evidence type="ECO:0000313" key="5">
    <source>
        <dbReference type="Proteomes" id="UP000529417"/>
    </source>
</evidence>
<keyword evidence="5" id="KW-1185">Reference proteome</keyword>
<keyword evidence="2" id="KW-0012">Acyltransferase</keyword>
<evidence type="ECO:0000256" key="1">
    <source>
        <dbReference type="ARBA" id="ARBA00022679"/>
    </source>
</evidence>
<dbReference type="InterPro" id="IPR000182">
    <property type="entry name" value="GNAT_dom"/>
</dbReference>
<evidence type="ECO:0000259" key="3">
    <source>
        <dbReference type="PROSITE" id="PS51186"/>
    </source>
</evidence>
<reference evidence="4 5" key="1">
    <citation type="journal article" date="2000" name="Arch. Microbiol.">
        <title>Rhodobaca bogoriensis gen. nov. and sp. nov., an alkaliphilic purple nonsulfur bacterium from African Rift Valley soda lakes.</title>
        <authorList>
            <person name="Milford A.D."/>
            <person name="Achenbach L.A."/>
            <person name="Jung D.O."/>
            <person name="Madigan M.T."/>
        </authorList>
    </citation>
    <scope>NUCLEOTIDE SEQUENCE [LARGE SCALE GENOMIC DNA]</scope>
    <source>
        <strain evidence="4 5">2376</strain>
    </source>
</reference>
<dbReference type="PANTHER" id="PTHR43877:SF2">
    <property type="entry name" value="AMINOALKYLPHOSPHONATE N-ACETYLTRANSFERASE-RELATED"/>
    <property type="match status" value="1"/>
</dbReference>
<keyword evidence="1 4" id="KW-0808">Transferase</keyword>
<organism evidence="4 5">
    <name type="scientific">Rhabdonatronobacter sediminivivens</name>
    <dbReference type="NCBI Taxonomy" id="2743469"/>
    <lineage>
        <taxon>Bacteria</taxon>
        <taxon>Pseudomonadati</taxon>
        <taxon>Pseudomonadota</taxon>
        <taxon>Alphaproteobacteria</taxon>
        <taxon>Rhodobacterales</taxon>
        <taxon>Paracoccaceae</taxon>
        <taxon>Rhabdonatronobacter</taxon>
    </lineage>
</organism>
<comment type="caution">
    <text evidence="4">The sequence shown here is derived from an EMBL/GenBank/DDBJ whole genome shotgun (WGS) entry which is preliminary data.</text>
</comment>
<feature type="domain" description="N-acetyltransferase" evidence="3">
    <location>
        <begin position="1"/>
        <end position="139"/>
    </location>
</feature>
<evidence type="ECO:0000256" key="2">
    <source>
        <dbReference type="ARBA" id="ARBA00023315"/>
    </source>
</evidence>
<dbReference type="EMBL" id="JACBXS010000013">
    <property type="protein sequence ID" value="NYS24998.1"/>
    <property type="molecule type" value="Genomic_DNA"/>
</dbReference>
<dbReference type="CDD" id="cd04301">
    <property type="entry name" value="NAT_SF"/>
    <property type="match status" value="1"/>
</dbReference>
<dbReference type="Proteomes" id="UP000529417">
    <property type="component" value="Unassembled WGS sequence"/>
</dbReference>
<proteinExistence type="predicted"/>
<name>A0A7Z0L046_9RHOB</name>
<dbReference type="Pfam" id="PF00583">
    <property type="entry name" value="Acetyltransf_1"/>
    <property type="match status" value="1"/>
</dbReference>
<gene>
    <name evidence="4" type="ORF">HUK65_08325</name>
</gene>
<dbReference type="GO" id="GO:0016747">
    <property type="term" value="F:acyltransferase activity, transferring groups other than amino-acyl groups"/>
    <property type="evidence" value="ECO:0007669"/>
    <property type="project" value="InterPro"/>
</dbReference>
<protein>
    <submittedName>
        <fullName evidence="4">GNAT family N-acetyltransferase</fullName>
    </submittedName>
</protein>
<dbReference type="RefSeq" id="WP_179905695.1">
    <property type="nucleotide sequence ID" value="NZ_JACBXS010000013.1"/>
</dbReference>
<dbReference type="AlphaFoldDB" id="A0A7Z0L046"/>
<evidence type="ECO:0000313" key="4">
    <source>
        <dbReference type="EMBL" id="NYS24998.1"/>
    </source>
</evidence>
<dbReference type="InterPro" id="IPR050832">
    <property type="entry name" value="Bact_Acetyltransf"/>
</dbReference>
<dbReference type="Gene3D" id="3.40.630.30">
    <property type="match status" value="1"/>
</dbReference>
<dbReference type="InterPro" id="IPR016181">
    <property type="entry name" value="Acyl_CoA_acyltransferase"/>
</dbReference>